<organism evidence="1 2">
    <name type="scientific">Ignelater luminosus</name>
    <name type="common">Cucubano</name>
    <name type="synonym">Pyrophorus luminosus</name>
    <dbReference type="NCBI Taxonomy" id="2038154"/>
    <lineage>
        <taxon>Eukaryota</taxon>
        <taxon>Metazoa</taxon>
        <taxon>Ecdysozoa</taxon>
        <taxon>Arthropoda</taxon>
        <taxon>Hexapoda</taxon>
        <taxon>Insecta</taxon>
        <taxon>Pterygota</taxon>
        <taxon>Neoptera</taxon>
        <taxon>Endopterygota</taxon>
        <taxon>Coleoptera</taxon>
        <taxon>Polyphaga</taxon>
        <taxon>Elateriformia</taxon>
        <taxon>Elateroidea</taxon>
        <taxon>Elateridae</taxon>
        <taxon>Agrypninae</taxon>
        <taxon>Pyrophorini</taxon>
        <taxon>Ignelater</taxon>
    </lineage>
</organism>
<keyword evidence="2" id="KW-1185">Reference proteome</keyword>
<gene>
    <name evidence="1" type="ORF">ILUMI_24195</name>
</gene>
<name>A0A8K0CDX2_IGNLU</name>
<dbReference type="PANTHER" id="PTHR10773:SF19">
    <property type="match status" value="1"/>
</dbReference>
<dbReference type="EMBL" id="VTPC01090665">
    <property type="protein sequence ID" value="KAF2881980.1"/>
    <property type="molecule type" value="Genomic_DNA"/>
</dbReference>
<dbReference type="Proteomes" id="UP000801492">
    <property type="component" value="Unassembled WGS sequence"/>
</dbReference>
<protein>
    <submittedName>
        <fullName evidence="1">Uncharacterized protein</fullName>
    </submittedName>
</protein>
<dbReference type="OrthoDB" id="6762186at2759"/>
<evidence type="ECO:0000313" key="2">
    <source>
        <dbReference type="Proteomes" id="UP000801492"/>
    </source>
</evidence>
<reference evidence="1" key="1">
    <citation type="submission" date="2019-08" db="EMBL/GenBank/DDBJ databases">
        <title>The genome of the North American firefly Photinus pyralis.</title>
        <authorList>
            <consortium name="Photinus pyralis genome working group"/>
            <person name="Fallon T.R."/>
            <person name="Sander Lower S.E."/>
            <person name="Weng J.-K."/>
        </authorList>
    </citation>
    <scope>NUCLEOTIDE SEQUENCE</scope>
    <source>
        <strain evidence="1">TRF0915ILg1</strain>
        <tissue evidence="1">Whole body</tissue>
    </source>
</reference>
<accession>A0A8K0CDX2</accession>
<comment type="caution">
    <text evidence="1">The sequence shown here is derived from an EMBL/GenBank/DDBJ whole genome shotgun (WGS) entry which is preliminary data.</text>
</comment>
<evidence type="ECO:0000313" key="1">
    <source>
        <dbReference type="EMBL" id="KAF2881980.1"/>
    </source>
</evidence>
<sequence length="478" mass="55217">MFRSTLGMSIRAISKWISKATGGPEVTELTNNTETFTQKLTPPRKPAEPRSLRNYERRLTIKDVGRQKMALASLGVNSTENISEIHPESDILENSANCEVEIPIRDAIDVEGFVVEDVVVYDEELVPIDFANEKNVETTNNSIILLYEHQENTHSVDNIVENDHHTTDTTLFTISERTKQQENIFQKKVQVAKKKKIEGSSIVFQDRKEKHSPKNKTSEVRISFVRRDIESFPVMASHCRSKTNRQYLASDLNITKMYELYLDKCKEENVNDPVSAVVYRKTFCSKSSCAFRRPKKDGCSVCKKYRFANVEEKTEMQRAYRNMENKELARKKNDTDKKRAKVDPNFKSVIFDLQSVLYTPYSEVLNYYHALKFYLQALKATLTVGKMSEDTEDNTINWMNVKMLQFKKNCPQIIKIKKSIVQEPALKKNTSNRFFPISEKKKKSLVNLCRVDVMPAIYHIYRSLPSNSSVVDRLPETD</sequence>
<dbReference type="AlphaFoldDB" id="A0A8K0CDX2"/>
<proteinExistence type="predicted"/>
<dbReference type="PANTHER" id="PTHR10773">
    <property type="entry name" value="DNA-DIRECTED RNA POLYMERASES I, II, AND III SUBUNIT RPABC2"/>
    <property type="match status" value="1"/>
</dbReference>